<evidence type="ECO:0008006" key="4">
    <source>
        <dbReference type="Google" id="ProtNLM"/>
    </source>
</evidence>
<keyword evidence="1" id="KW-1133">Transmembrane helix</keyword>
<keyword evidence="1" id="KW-0812">Transmembrane</keyword>
<accession>A0A2M7AP96</accession>
<keyword evidence="1" id="KW-0472">Membrane</keyword>
<comment type="caution">
    <text evidence="2">The sequence shown here is derived from an EMBL/GenBank/DDBJ whole genome shotgun (WGS) entry which is preliminary data.</text>
</comment>
<reference evidence="3" key="1">
    <citation type="submission" date="2017-09" db="EMBL/GenBank/DDBJ databases">
        <title>Depth-based differentiation of microbial function through sediment-hosted aquifers and enrichment of novel symbionts in the deep terrestrial subsurface.</title>
        <authorList>
            <person name="Probst A.J."/>
            <person name="Ladd B."/>
            <person name="Jarett J.K."/>
            <person name="Geller-Mcgrath D.E."/>
            <person name="Sieber C.M.K."/>
            <person name="Emerson J.B."/>
            <person name="Anantharaman K."/>
            <person name="Thomas B.C."/>
            <person name="Malmstrom R."/>
            <person name="Stieglmeier M."/>
            <person name="Klingl A."/>
            <person name="Woyke T."/>
            <person name="Ryan C.M."/>
            <person name="Banfield J.F."/>
        </authorList>
    </citation>
    <scope>NUCLEOTIDE SEQUENCE [LARGE SCALE GENOMIC DNA]</scope>
</reference>
<evidence type="ECO:0000313" key="3">
    <source>
        <dbReference type="Proteomes" id="UP000229916"/>
    </source>
</evidence>
<gene>
    <name evidence="2" type="ORF">COS81_01290</name>
</gene>
<feature type="transmembrane region" description="Helical" evidence="1">
    <location>
        <begin position="46"/>
        <end position="67"/>
    </location>
</feature>
<evidence type="ECO:0000313" key="2">
    <source>
        <dbReference type="EMBL" id="PIU69130.1"/>
    </source>
</evidence>
<feature type="transmembrane region" description="Helical" evidence="1">
    <location>
        <begin position="74"/>
        <end position="91"/>
    </location>
</feature>
<protein>
    <recommendedName>
        <fullName evidence="4">DUF2127 domain-containing protein</fullName>
    </recommendedName>
</protein>
<name>A0A2M7AP96_UNCKA</name>
<dbReference type="EMBL" id="PEWD01000028">
    <property type="protein sequence ID" value="PIU69130.1"/>
    <property type="molecule type" value="Genomic_DNA"/>
</dbReference>
<organism evidence="2 3">
    <name type="scientific">candidate division WWE3 bacterium CG06_land_8_20_14_3_00_42_16</name>
    <dbReference type="NCBI Taxonomy" id="1975083"/>
    <lineage>
        <taxon>Bacteria</taxon>
        <taxon>Katanobacteria</taxon>
    </lineage>
</organism>
<evidence type="ECO:0000256" key="1">
    <source>
        <dbReference type="SAM" id="Phobius"/>
    </source>
</evidence>
<dbReference type="AlphaFoldDB" id="A0A2M7AP96"/>
<feature type="transmembrane region" description="Helical" evidence="1">
    <location>
        <begin position="12"/>
        <end position="34"/>
    </location>
</feature>
<proteinExistence type="predicted"/>
<dbReference type="Proteomes" id="UP000229916">
    <property type="component" value="Unassembled WGS sequence"/>
</dbReference>
<feature type="transmembrane region" description="Helical" evidence="1">
    <location>
        <begin position="97"/>
        <end position="116"/>
    </location>
</feature>
<sequence length="125" mass="14715">MKRKLSYPQLLRITQVALILNAGIWFCLGVWYFFRFKEPFTDQPLGVLIVAFLMLGNACVFLFISWAITKKSRWIFSFAIFYTFINIILAFTDQVGFYDFLALLIDVILLILLVLVRRKQPNHEK</sequence>